<reference key="1">
    <citation type="submission" date="2017-08" db="EMBL/GenBank/DDBJ databases">
        <title>A dynamic microbial community with high functional redundancy inhabits the cold, oxic subseafloor aquifer.</title>
        <authorList>
            <person name="Tully B.J."/>
            <person name="Wheat C.G."/>
            <person name="Glazer B.T."/>
            <person name="Huber J.A."/>
        </authorList>
    </citation>
    <scope>NUCLEOTIDE SEQUENCE [LARGE SCALE GENOMIC DNA]</scope>
</reference>
<reference evidence="2" key="2">
    <citation type="journal article" date="2018" name="ISME J.">
        <title>A dynamic microbial community with high functional redundancy inhabits the cold, oxic subseafloor aquifer.</title>
        <authorList>
            <person name="Tully B.J."/>
            <person name="Wheat C.G."/>
            <person name="Glazer B.T."/>
            <person name="Huber J.A."/>
        </authorList>
    </citation>
    <scope>NUCLEOTIDE SEQUENCE</scope>
    <source>
        <strain evidence="2">NORP83</strain>
    </source>
</reference>
<feature type="transmembrane region" description="Helical" evidence="1">
    <location>
        <begin position="32"/>
        <end position="52"/>
    </location>
</feature>
<dbReference type="EMBL" id="NVUS01000002">
    <property type="protein sequence ID" value="PCJ03394.1"/>
    <property type="molecule type" value="Genomic_DNA"/>
</dbReference>
<evidence type="ECO:0000313" key="2">
    <source>
        <dbReference type="EMBL" id="PCJ03394.1"/>
    </source>
</evidence>
<evidence type="ECO:0000256" key="1">
    <source>
        <dbReference type="SAM" id="Phobius"/>
    </source>
</evidence>
<proteinExistence type="predicted"/>
<keyword evidence="1" id="KW-0812">Transmembrane</keyword>
<sequence length="60" mass="6389">MMADKLLIDVSTIAGGGVVGYASVIGDIENGLGLLLVVFTLILTAMRILVAINEWQNRTK</sequence>
<accession>A0A2A4Z8D5</accession>
<name>A0A2A4Z8D5_9PROT</name>
<feature type="transmembrane region" description="Helical" evidence="1">
    <location>
        <begin position="7"/>
        <end position="26"/>
    </location>
</feature>
<gene>
    <name evidence="2" type="ORF">COB13_01840</name>
</gene>
<comment type="caution">
    <text evidence="2">The sequence shown here is derived from an EMBL/GenBank/DDBJ whole genome shotgun (WGS) entry which is preliminary data.</text>
</comment>
<keyword evidence="1" id="KW-0472">Membrane</keyword>
<dbReference type="AlphaFoldDB" id="A0A2A4Z8D5"/>
<protein>
    <submittedName>
        <fullName evidence="2">Uncharacterized protein</fullName>
    </submittedName>
</protein>
<keyword evidence="1" id="KW-1133">Transmembrane helix</keyword>
<organism evidence="2">
    <name type="scientific">OCS116 cluster bacterium</name>
    <dbReference type="NCBI Taxonomy" id="2030921"/>
    <lineage>
        <taxon>Bacteria</taxon>
        <taxon>Pseudomonadati</taxon>
        <taxon>Pseudomonadota</taxon>
        <taxon>Alphaproteobacteria</taxon>
        <taxon>OCS116 cluster</taxon>
    </lineage>
</organism>